<evidence type="ECO:0000256" key="3">
    <source>
        <dbReference type="ARBA" id="ARBA00023027"/>
    </source>
</evidence>
<dbReference type="SUPFAM" id="SSF52283">
    <property type="entry name" value="Formate/glycerate dehydrogenase catalytic domain-like"/>
    <property type="match status" value="1"/>
</dbReference>
<sequence>MALRPPADELAQFVRDKEVIVLRSGVRLDADVIAAADRLKVIARAGSGVDNIDLEAARKAGVTVFNVPAVSAPAVAELAFGLMLAVGRHIALADRQVRYVEQGRAVRSGAGGQGPRTCRRRPHRRRDRPLGAANCAACC</sequence>
<dbReference type="GO" id="GO:0051287">
    <property type="term" value="F:NAD binding"/>
    <property type="evidence" value="ECO:0007669"/>
    <property type="project" value="InterPro"/>
</dbReference>
<reference evidence="6" key="1">
    <citation type="submission" date="2022-10" db="EMBL/GenBank/DDBJ databases">
        <title>The complete genomes of actinobacterial strains from the NBC collection.</title>
        <authorList>
            <person name="Joergensen T.S."/>
            <person name="Alvarez Arevalo M."/>
            <person name="Sterndorff E.B."/>
            <person name="Faurdal D."/>
            <person name="Vuksanovic O."/>
            <person name="Mourched A.-S."/>
            <person name="Charusanti P."/>
            <person name="Shaw S."/>
            <person name="Blin K."/>
            <person name="Weber T."/>
        </authorList>
    </citation>
    <scope>NUCLEOTIDE SEQUENCE</scope>
    <source>
        <strain evidence="6">NBC_01393</strain>
    </source>
</reference>
<gene>
    <name evidence="6" type="ORF">OG699_06835</name>
</gene>
<evidence type="ECO:0000313" key="6">
    <source>
        <dbReference type="EMBL" id="WTZ07736.1"/>
    </source>
</evidence>
<organism evidence="6">
    <name type="scientific">Streptomyces sp. NBC_01393</name>
    <dbReference type="NCBI Taxonomy" id="2903851"/>
    <lineage>
        <taxon>Bacteria</taxon>
        <taxon>Bacillati</taxon>
        <taxon>Actinomycetota</taxon>
        <taxon>Actinomycetes</taxon>
        <taxon>Kitasatosporales</taxon>
        <taxon>Streptomycetaceae</taxon>
        <taxon>Streptomyces</taxon>
    </lineage>
</organism>
<name>A0AAU3HQF0_9ACTN</name>
<protein>
    <recommendedName>
        <fullName evidence="5">D-isomer specific 2-hydroxyacid dehydrogenase catalytic domain-containing protein</fullName>
    </recommendedName>
</protein>
<accession>A0AAU3HQF0</accession>
<dbReference type="Gene3D" id="3.40.50.720">
    <property type="entry name" value="NAD(P)-binding Rossmann-like Domain"/>
    <property type="match status" value="1"/>
</dbReference>
<feature type="region of interest" description="Disordered" evidence="4">
    <location>
        <begin position="107"/>
        <end position="126"/>
    </location>
</feature>
<dbReference type="PANTHER" id="PTHR43761">
    <property type="entry name" value="D-ISOMER SPECIFIC 2-HYDROXYACID DEHYDROGENASE FAMILY PROTEIN (AFU_ORTHOLOGUE AFUA_1G13630)"/>
    <property type="match status" value="1"/>
</dbReference>
<dbReference type="PANTHER" id="PTHR43761:SF1">
    <property type="entry name" value="D-ISOMER SPECIFIC 2-HYDROXYACID DEHYDROGENASE CATALYTIC DOMAIN-CONTAINING PROTEIN-RELATED"/>
    <property type="match status" value="1"/>
</dbReference>
<dbReference type="AlphaFoldDB" id="A0AAU3HQF0"/>
<feature type="domain" description="D-isomer specific 2-hydroxyacid dehydrogenase catalytic" evidence="5">
    <location>
        <begin position="6"/>
        <end position="80"/>
    </location>
</feature>
<keyword evidence="2" id="KW-0560">Oxidoreductase</keyword>
<dbReference type="EMBL" id="CP109546">
    <property type="protein sequence ID" value="WTZ07736.1"/>
    <property type="molecule type" value="Genomic_DNA"/>
</dbReference>
<evidence type="ECO:0000256" key="2">
    <source>
        <dbReference type="ARBA" id="ARBA00023002"/>
    </source>
</evidence>
<evidence type="ECO:0000256" key="1">
    <source>
        <dbReference type="ARBA" id="ARBA00005854"/>
    </source>
</evidence>
<feature type="compositionally biased region" description="Basic residues" evidence="4">
    <location>
        <begin position="117"/>
        <end position="126"/>
    </location>
</feature>
<evidence type="ECO:0000256" key="4">
    <source>
        <dbReference type="SAM" id="MobiDB-lite"/>
    </source>
</evidence>
<comment type="similarity">
    <text evidence="1">Belongs to the D-isomer specific 2-hydroxyacid dehydrogenase family.</text>
</comment>
<dbReference type="InterPro" id="IPR006139">
    <property type="entry name" value="D-isomer_2_OHA_DH_cat_dom"/>
</dbReference>
<proteinExistence type="inferred from homology"/>
<keyword evidence="3" id="KW-0520">NAD</keyword>
<dbReference type="GO" id="GO:0016616">
    <property type="term" value="F:oxidoreductase activity, acting on the CH-OH group of donors, NAD or NADP as acceptor"/>
    <property type="evidence" value="ECO:0007669"/>
    <property type="project" value="InterPro"/>
</dbReference>
<dbReference type="Pfam" id="PF00389">
    <property type="entry name" value="2-Hacid_dh"/>
    <property type="match status" value="1"/>
</dbReference>
<evidence type="ECO:0000259" key="5">
    <source>
        <dbReference type="Pfam" id="PF00389"/>
    </source>
</evidence>
<dbReference type="InterPro" id="IPR050418">
    <property type="entry name" value="D-iso_2-hydroxyacid_DH_PdxB"/>
</dbReference>